<evidence type="ECO:0000313" key="2">
    <source>
        <dbReference type="Proteomes" id="UP001397290"/>
    </source>
</evidence>
<proteinExistence type="predicted"/>
<dbReference type="AlphaFoldDB" id="A0AAW0RS07"/>
<keyword evidence="2" id="KW-1185">Reference proteome</keyword>
<gene>
    <name evidence="1" type="ORF">G3M48_005351</name>
</gene>
<evidence type="ECO:0000313" key="1">
    <source>
        <dbReference type="EMBL" id="KAK8144776.1"/>
    </source>
</evidence>
<dbReference type="EMBL" id="JAAHCF010000354">
    <property type="protein sequence ID" value="KAK8144776.1"/>
    <property type="molecule type" value="Genomic_DNA"/>
</dbReference>
<sequence length="310" mass="35856">MSLSIFQKDSILNYLHSEAERHDEWAANRFILRYCTKYIFYEDKWIIGTEVPPKEDHCQLRMDLSIQQFNASRRALVFRLIGQAKKGKSGPKKISEVEGQAIQLSQVHLLNPMWRDGIQAVWVLTYYGTKFRIWVCRREDRELDPFYPLDGEAGDKKAYRDVKEYEQDFNWAFEYVKSMDPPDHEGIRALWNIQAPASHRAAGPFERHTSDQAISGHSGNPGLKVSECEFDNIHVLKVSADFTTCKAEDGSEFKVRRENWCKATLVKKDGGEYEGYIAKLSKNNFYTYGNPILITEERDKSKTKGKGKAH</sequence>
<dbReference type="Proteomes" id="UP001397290">
    <property type="component" value="Unassembled WGS sequence"/>
</dbReference>
<name>A0AAW0RS07_9HYPO</name>
<reference evidence="1 2" key="1">
    <citation type="submission" date="2020-02" db="EMBL/GenBank/DDBJ databases">
        <title>Comparative genomics of the hypocrealean fungal genus Beauvera.</title>
        <authorList>
            <person name="Showalter D.N."/>
            <person name="Bushley K.E."/>
            <person name="Rehner S.A."/>
        </authorList>
    </citation>
    <scope>NUCLEOTIDE SEQUENCE [LARGE SCALE GENOMIC DNA]</scope>
    <source>
        <strain evidence="1 2">ARSEF4384</strain>
    </source>
</reference>
<comment type="caution">
    <text evidence="1">The sequence shown here is derived from an EMBL/GenBank/DDBJ whole genome shotgun (WGS) entry which is preliminary data.</text>
</comment>
<protein>
    <submittedName>
        <fullName evidence="1">Uncharacterized protein</fullName>
    </submittedName>
</protein>
<accession>A0AAW0RS07</accession>
<organism evidence="1 2">
    <name type="scientific">Beauveria asiatica</name>
    <dbReference type="NCBI Taxonomy" id="1069075"/>
    <lineage>
        <taxon>Eukaryota</taxon>
        <taxon>Fungi</taxon>
        <taxon>Dikarya</taxon>
        <taxon>Ascomycota</taxon>
        <taxon>Pezizomycotina</taxon>
        <taxon>Sordariomycetes</taxon>
        <taxon>Hypocreomycetidae</taxon>
        <taxon>Hypocreales</taxon>
        <taxon>Cordycipitaceae</taxon>
        <taxon>Beauveria</taxon>
    </lineage>
</organism>